<sequence length="372" mass="41580">MENLLDHLTDTWPFLLRDLSLPKWRYDQIADWVFQKEISEWDLMKNLSKGLQEALSSQVSLTLPKVLNVLESKDGTKKILFQLKDEQMIESVIIPRGDRATLCISSQVGCGIGCKFCRTAEMGLIRNLTMGEIVGQVIMANKILKENPIKDGSTSNLEDQPLLNRVNHIVFMGMGEPLANLDQVINSIRTLTSSDGLGMSPRRITVSTSGLPSKIIELGQSGIPVNLAVSLTAADDPTREKLMPINRHYPIRAILDAIRQLPLKKRQRVTFEYVLLSGVNDRPEDAKKLARLLAPFKSKVNLIPFNPYEGSPFVSPSKDDVLLFQKILLEKMVATTIRQSRGDDILGACGQLAWEKKTAIKETSWNPVVFST</sequence>
<dbReference type="RefSeq" id="WP_014448970.1">
    <property type="nucleotide sequence ID" value="NC_017094.1"/>
</dbReference>
<reference evidence="16 17" key="1">
    <citation type="journal article" date="2012" name="J. Bacteriol.">
        <title>Complete Genome Sequence of Leptospirillum ferrooxidans Strain C2-3, Isolated from a Fresh Volcanic Ash Deposit on the Island of Miyake, Japan.</title>
        <authorList>
            <person name="Fujimura R."/>
            <person name="Sato Y."/>
            <person name="Nishizawa T."/>
            <person name="Oshima K."/>
            <person name="Kim S.-W."/>
            <person name="Hattori M."/>
            <person name="Kamijo T."/>
            <person name="Ohta H."/>
        </authorList>
    </citation>
    <scope>NUCLEOTIDE SEQUENCE [LARGE SCALE GENOMIC DNA]</scope>
    <source>
        <strain evidence="16 17">C2-3</strain>
    </source>
</reference>
<dbReference type="Gene3D" id="3.20.20.70">
    <property type="entry name" value="Aldolase class I"/>
    <property type="match status" value="1"/>
</dbReference>
<dbReference type="PATRIC" id="fig|1162668.3.peg.895"/>
<evidence type="ECO:0000313" key="16">
    <source>
        <dbReference type="EMBL" id="BAM06478.1"/>
    </source>
</evidence>
<dbReference type="GO" id="GO:0070040">
    <property type="term" value="F:rRNA (adenine(2503)-C2-)-methyltransferase activity"/>
    <property type="evidence" value="ECO:0007669"/>
    <property type="project" value="UniProtKB-UniRule"/>
</dbReference>
<dbReference type="SFLD" id="SFLDF00275">
    <property type="entry name" value="adenosine_C2_methyltransferase"/>
    <property type="match status" value="1"/>
</dbReference>
<evidence type="ECO:0000256" key="10">
    <source>
        <dbReference type="ARBA" id="ARBA00022723"/>
    </source>
</evidence>
<evidence type="ECO:0000256" key="5">
    <source>
        <dbReference type="ARBA" id="ARBA00022552"/>
    </source>
</evidence>
<dbReference type="InterPro" id="IPR004383">
    <property type="entry name" value="rRNA_lsu_MTrfase_RlmN/Cfr"/>
</dbReference>
<feature type="active site" description="Proton acceptor" evidence="14">
    <location>
        <position position="90"/>
    </location>
</feature>
<dbReference type="STRING" id="1162668.LFE_0763"/>
<evidence type="ECO:0000256" key="14">
    <source>
        <dbReference type="HAMAP-Rule" id="MF_01849"/>
    </source>
</evidence>
<dbReference type="GO" id="GO:0030488">
    <property type="term" value="P:tRNA methylation"/>
    <property type="evidence" value="ECO:0007669"/>
    <property type="project" value="UniProtKB-UniRule"/>
</dbReference>
<feature type="binding site" evidence="14">
    <location>
        <begin position="230"/>
        <end position="232"/>
    </location>
    <ligand>
        <name>S-adenosyl-L-methionine</name>
        <dbReference type="ChEBI" id="CHEBI:59789"/>
    </ligand>
</feature>
<dbReference type="eggNOG" id="COG0820">
    <property type="taxonomic scope" value="Bacteria"/>
</dbReference>
<keyword evidence="3 14" id="KW-0004">4Fe-4S</keyword>
<comment type="similarity">
    <text evidence="2 14">Belongs to the radical SAM superfamily. RlmN family.</text>
</comment>
<dbReference type="SFLD" id="SFLDS00029">
    <property type="entry name" value="Radical_SAM"/>
    <property type="match status" value="1"/>
</dbReference>
<evidence type="ECO:0000256" key="3">
    <source>
        <dbReference type="ARBA" id="ARBA00022485"/>
    </source>
</evidence>
<dbReference type="Pfam" id="PF04055">
    <property type="entry name" value="Radical_SAM"/>
    <property type="match status" value="1"/>
</dbReference>
<evidence type="ECO:0000256" key="6">
    <source>
        <dbReference type="ARBA" id="ARBA00022603"/>
    </source>
</evidence>
<keyword evidence="17" id="KW-1185">Reference proteome</keyword>
<evidence type="ECO:0000256" key="7">
    <source>
        <dbReference type="ARBA" id="ARBA00022679"/>
    </source>
</evidence>
<dbReference type="GO" id="GO:0019843">
    <property type="term" value="F:rRNA binding"/>
    <property type="evidence" value="ECO:0007669"/>
    <property type="project" value="UniProtKB-UniRule"/>
</dbReference>
<dbReference type="FunFam" id="3.20.20.70:FF:000014">
    <property type="entry name" value="Probable dual-specificity RNA methyltransferase RlmN"/>
    <property type="match status" value="1"/>
</dbReference>
<evidence type="ECO:0000256" key="4">
    <source>
        <dbReference type="ARBA" id="ARBA00022490"/>
    </source>
</evidence>
<evidence type="ECO:0000256" key="2">
    <source>
        <dbReference type="ARBA" id="ARBA00007544"/>
    </source>
</evidence>
<dbReference type="SUPFAM" id="SSF102114">
    <property type="entry name" value="Radical SAM enzymes"/>
    <property type="match status" value="1"/>
</dbReference>
<dbReference type="NCBIfam" id="TIGR00048">
    <property type="entry name" value="rRNA_mod_RlmN"/>
    <property type="match status" value="1"/>
</dbReference>
<keyword evidence="10 14" id="KW-0479">Metal-binding</keyword>
<dbReference type="GO" id="GO:0046872">
    <property type="term" value="F:metal ion binding"/>
    <property type="evidence" value="ECO:0007669"/>
    <property type="project" value="UniProtKB-KW"/>
</dbReference>
<evidence type="ECO:0000256" key="8">
    <source>
        <dbReference type="ARBA" id="ARBA00022691"/>
    </source>
</evidence>
<dbReference type="InterPro" id="IPR007197">
    <property type="entry name" value="rSAM"/>
</dbReference>
<keyword evidence="13 14" id="KW-1015">Disulfide bond</keyword>
<dbReference type="EC" id="2.1.1.192" evidence="14"/>
<dbReference type="PROSITE" id="PS51918">
    <property type="entry name" value="RADICAL_SAM"/>
    <property type="match status" value="1"/>
</dbReference>
<dbReference type="GO" id="GO:0005737">
    <property type="term" value="C:cytoplasm"/>
    <property type="evidence" value="ECO:0007669"/>
    <property type="project" value="UniProtKB-SubCell"/>
</dbReference>
<comment type="cofactor">
    <cofactor evidence="14">
        <name>[4Fe-4S] cluster</name>
        <dbReference type="ChEBI" id="CHEBI:49883"/>
    </cofactor>
    <text evidence="14">Binds 1 [4Fe-4S] cluster. The cluster is coordinated with 3 cysteines and an exchangeable S-adenosyl-L-methionine.</text>
</comment>
<dbReference type="SFLD" id="SFLDG01062">
    <property type="entry name" value="methyltransferase_(Class_A)"/>
    <property type="match status" value="1"/>
</dbReference>
<dbReference type="Gene3D" id="1.10.150.530">
    <property type="match status" value="1"/>
</dbReference>
<keyword evidence="6 14" id="KW-0489">Methyltransferase</keyword>
<keyword evidence="5 14" id="KW-0698">rRNA processing</keyword>
<dbReference type="InterPro" id="IPR027492">
    <property type="entry name" value="RNA_MTrfase_RlmN"/>
</dbReference>
<keyword evidence="8 14" id="KW-0949">S-adenosyl-L-methionine</keyword>
<feature type="binding site" evidence="14">
    <location>
        <position position="110"/>
    </location>
    <ligand>
        <name>[4Fe-4S] cluster</name>
        <dbReference type="ChEBI" id="CHEBI:49883"/>
        <note>4Fe-4S-S-AdoMet</note>
    </ligand>
</feature>
<dbReference type="GO" id="GO:0000049">
    <property type="term" value="F:tRNA binding"/>
    <property type="evidence" value="ECO:0007669"/>
    <property type="project" value="UniProtKB-UniRule"/>
</dbReference>
<comment type="function">
    <text evidence="14">Specifically methylates position 2 of adenine 2503 in 23S rRNA and position 2 of adenine 37 in tRNAs.</text>
</comment>
<dbReference type="InterPro" id="IPR058240">
    <property type="entry name" value="rSAM_sf"/>
</dbReference>
<dbReference type="HOGENOM" id="CLU_029101_2_0_0"/>
<organism evidence="16 17">
    <name type="scientific">Leptospirillum ferrooxidans (strain C2-3)</name>
    <dbReference type="NCBI Taxonomy" id="1162668"/>
    <lineage>
        <taxon>Bacteria</taxon>
        <taxon>Pseudomonadati</taxon>
        <taxon>Nitrospirota</taxon>
        <taxon>Nitrospiria</taxon>
        <taxon>Nitrospirales</taxon>
        <taxon>Nitrospiraceae</taxon>
        <taxon>Leptospirillum</taxon>
    </lineage>
</organism>
<keyword evidence="12 14" id="KW-0411">Iron-sulfur</keyword>
<dbReference type="GO" id="GO:0002935">
    <property type="term" value="F:tRNA (adenine(37)-C2)-methyltransferase activity"/>
    <property type="evidence" value="ECO:0007669"/>
    <property type="project" value="UniProtKB-UniRule"/>
</dbReference>
<dbReference type="CDD" id="cd01335">
    <property type="entry name" value="Radical_SAM"/>
    <property type="match status" value="1"/>
</dbReference>
<comment type="caution">
    <text evidence="14">Lacks conserved residue(s) required for the propagation of feature annotation.</text>
</comment>
<dbReference type="GO" id="GO:0070475">
    <property type="term" value="P:rRNA base methylation"/>
    <property type="evidence" value="ECO:0007669"/>
    <property type="project" value="UniProtKB-UniRule"/>
</dbReference>
<dbReference type="OrthoDB" id="9793973at2"/>
<protein>
    <recommendedName>
        <fullName evidence="14">Probable dual-specificity RNA methyltransferase RlmN</fullName>
        <ecNumber evidence="14">2.1.1.192</ecNumber>
    </recommendedName>
    <alternativeName>
        <fullName evidence="14">23S rRNA (adenine(2503)-C(2))-methyltransferase</fullName>
    </alternativeName>
    <alternativeName>
        <fullName evidence="14">23S rRNA m2A2503 methyltransferase</fullName>
    </alternativeName>
    <alternativeName>
        <fullName evidence="14">Ribosomal RNA large subunit methyltransferase N</fullName>
    </alternativeName>
    <alternativeName>
        <fullName evidence="14">tRNA (adenine(37)-C(2))-methyltransferase</fullName>
    </alternativeName>
    <alternativeName>
        <fullName evidence="14">tRNA m2A37 methyltransferase</fullName>
    </alternativeName>
</protein>
<keyword evidence="7 14" id="KW-0808">Transferase</keyword>
<evidence type="ECO:0000313" key="17">
    <source>
        <dbReference type="Proteomes" id="UP000007382"/>
    </source>
</evidence>
<keyword evidence="11 14" id="KW-0408">Iron</keyword>
<evidence type="ECO:0000256" key="1">
    <source>
        <dbReference type="ARBA" id="ARBA00004496"/>
    </source>
</evidence>
<dbReference type="InterPro" id="IPR040072">
    <property type="entry name" value="Methyltransferase_A"/>
</dbReference>
<feature type="active site" description="S-methylcysteine intermediate" evidence="14">
    <location>
        <position position="349"/>
    </location>
</feature>
<keyword evidence="4 14" id="KW-0963">Cytoplasm</keyword>
<reference evidence="17" key="2">
    <citation type="submission" date="2012-03" db="EMBL/GenBank/DDBJ databases">
        <title>The complete genome sequence of the pioneer microbe on fresh volcanic deposit, Leptospirillum ferrooxidans strain C2-3.</title>
        <authorList>
            <person name="Fujimura R."/>
            <person name="Sato Y."/>
            <person name="Nishizawa T."/>
            <person name="Nanba K."/>
            <person name="Oshima K."/>
            <person name="Hattori M."/>
            <person name="Kamijo T."/>
            <person name="Ohta H."/>
        </authorList>
    </citation>
    <scope>NUCLEOTIDE SEQUENCE [LARGE SCALE GENOMIC DNA]</scope>
    <source>
        <strain evidence="17">C2-3</strain>
    </source>
</reference>
<dbReference type="HAMAP" id="MF_01849">
    <property type="entry name" value="RNA_methyltr_RlmN"/>
    <property type="match status" value="1"/>
</dbReference>
<comment type="subcellular location">
    <subcellularLocation>
        <location evidence="1 14">Cytoplasm</location>
    </subcellularLocation>
</comment>
<evidence type="ECO:0000256" key="13">
    <source>
        <dbReference type="ARBA" id="ARBA00023157"/>
    </source>
</evidence>
<dbReference type="GO" id="GO:0051539">
    <property type="term" value="F:4 iron, 4 sulfur cluster binding"/>
    <property type="evidence" value="ECO:0007669"/>
    <property type="project" value="UniProtKB-UniRule"/>
</dbReference>
<dbReference type="KEGG" id="lfc:LFE_0763"/>
<dbReference type="PIRSF" id="PIRSF006004">
    <property type="entry name" value="CHP00048"/>
    <property type="match status" value="1"/>
</dbReference>
<keyword evidence="9 14" id="KW-0819">tRNA processing</keyword>
<dbReference type="InterPro" id="IPR048641">
    <property type="entry name" value="RlmN_N"/>
</dbReference>
<dbReference type="PANTHER" id="PTHR30544">
    <property type="entry name" value="23S RRNA METHYLTRANSFERASE"/>
    <property type="match status" value="1"/>
</dbReference>
<comment type="catalytic activity">
    <reaction evidence="14">
        <text>adenosine(37) in tRNA + 2 reduced [2Fe-2S]-[ferredoxin] + 2 S-adenosyl-L-methionine = 2-methyladenosine(37) in tRNA + 5'-deoxyadenosine + L-methionine + 2 oxidized [2Fe-2S]-[ferredoxin] + S-adenosyl-L-homocysteine</text>
        <dbReference type="Rhea" id="RHEA:43332"/>
        <dbReference type="Rhea" id="RHEA-COMP:10000"/>
        <dbReference type="Rhea" id="RHEA-COMP:10001"/>
        <dbReference type="Rhea" id="RHEA-COMP:10162"/>
        <dbReference type="Rhea" id="RHEA-COMP:10485"/>
        <dbReference type="ChEBI" id="CHEBI:17319"/>
        <dbReference type="ChEBI" id="CHEBI:33737"/>
        <dbReference type="ChEBI" id="CHEBI:33738"/>
        <dbReference type="ChEBI" id="CHEBI:57844"/>
        <dbReference type="ChEBI" id="CHEBI:57856"/>
        <dbReference type="ChEBI" id="CHEBI:59789"/>
        <dbReference type="ChEBI" id="CHEBI:74411"/>
        <dbReference type="ChEBI" id="CHEBI:74497"/>
        <dbReference type="EC" id="2.1.1.192"/>
    </reaction>
</comment>
<dbReference type="PANTHER" id="PTHR30544:SF5">
    <property type="entry name" value="RADICAL SAM CORE DOMAIN-CONTAINING PROTEIN"/>
    <property type="match status" value="1"/>
</dbReference>
<feature type="binding site" evidence="14">
    <location>
        <position position="114"/>
    </location>
    <ligand>
        <name>[4Fe-4S] cluster</name>
        <dbReference type="ChEBI" id="CHEBI:49883"/>
        <note>4Fe-4S-S-AdoMet</note>
    </ligand>
</feature>
<evidence type="ECO:0000256" key="9">
    <source>
        <dbReference type="ARBA" id="ARBA00022694"/>
    </source>
</evidence>
<evidence type="ECO:0000256" key="11">
    <source>
        <dbReference type="ARBA" id="ARBA00023004"/>
    </source>
</evidence>
<dbReference type="AlphaFoldDB" id="I0IMH9"/>
<dbReference type="Proteomes" id="UP000007382">
    <property type="component" value="Chromosome"/>
</dbReference>
<feature type="binding site" evidence="14">
    <location>
        <position position="207"/>
    </location>
    <ligand>
        <name>S-adenosyl-L-methionine</name>
        <dbReference type="ChEBI" id="CHEBI:59789"/>
    </ligand>
</feature>
<gene>
    <name evidence="14" type="primary">rlmN</name>
    <name evidence="16" type="ordered locus">LFE_0763</name>
</gene>
<dbReference type="EMBL" id="AP012342">
    <property type="protein sequence ID" value="BAM06478.1"/>
    <property type="molecule type" value="Genomic_DNA"/>
</dbReference>
<feature type="binding site" evidence="14">
    <location>
        <position position="306"/>
    </location>
    <ligand>
        <name>S-adenosyl-L-methionine</name>
        <dbReference type="ChEBI" id="CHEBI:59789"/>
    </ligand>
</feature>
<dbReference type="InterPro" id="IPR013785">
    <property type="entry name" value="Aldolase_TIM"/>
</dbReference>
<dbReference type="Pfam" id="PF21016">
    <property type="entry name" value="RlmN_N"/>
    <property type="match status" value="1"/>
</dbReference>
<name>I0IMH9_LEPFC</name>
<evidence type="ECO:0000256" key="12">
    <source>
        <dbReference type="ARBA" id="ARBA00023014"/>
    </source>
</evidence>
<accession>I0IMH9</accession>
<feature type="domain" description="Radical SAM core" evidence="15">
    <location>
        <begin position="96"/>
        <end position="344"/>
    </location>
</feature>
<proteinExistence type="inferred from homology"/>
<feature type="binding site" evidence="14">
    <location>
        <position position="117"/>
    </location>
    <ligand>
        <name>[4Fe-4S] cluster</name>
        <dbReference type="ChEBI" id="CHEBI:49883"/>
        <note>4Fe-4S-S-AdoMet</note>
    </ligand>
</feature>
<feature type="binding site" evidence="14">
    <location>
        <begin position="175"/>
        <end position="176"/>
    </location>
    <ligand>
        <name>S-adenosyl-L-methionine</name>
        <dbReference type="ChEBI" id="CHEBI:59789"/>
    </ligand>
</feature>
<comment type="catalytic activity">
    <reaction evidence="14">
        <text>adenosine(2503) in 23S rRNA + 2 reduced [2Fe-2S]-[ferredoxin] + 2 S-adenosyl-L-methionine = 2-methyladenosine(2503) in 23S rRNA + 5'-deoxyadenosine + L-methionine + 2 oxidized [2Fe-2S]-[ferredoxin] + S-adenosyl-L-homocysteine</text>
        <dbReference type="Rhea" id="RHEA:42916"/>
        <dbReference type="Rhea" id="RHEA-COMP:10000"/>
        <dbReference type="Rhea" id="RHEA-COMP:10001"/>
        <dbReference type="Rhea" id="RHEA-COMP:10152"/>
        <dbReference type="Rhea" id="RHEA-COMP:10282"/>
        <dbReference type="ChEBI" id="CHEBI:17319"/>
        <dbReference type="ChEBI" id="CHEBI:33737"/>
        <dbReference type="ChEBI" id="CHEBI:33738"/>
        <dbReference type="ChEBI" id="CHEBI:57844"/>
        <dbReference type="ChEBI" id="CHEBI:57856"/>
        <dbReference type="ChEBI" id="CHEBI:59789"/>
        <dbReference type="ChEBI" id="CHEBI:74411"/>
        <dbReference type="ChEBI" id="CHEBI:74497"/>
        <dbReference type="EC" id="2.1.1.192"/>
    </reaction>
</comment>
<comment type="miscellaneous">
    <text evidence="14">Reaction proceeds by a ping-pong mechanism involving intermediate methylation of a conserved cysteine residue.</text>
</comment>
<evidence type="ECO:0000259" key="15">
    <source>
        <dbReference type="PROSITE" id="PS51918"/>
    </source>
</evidence>